<feature type="compositionally biased region" description="Low complexity" evidence="2">
    <location>
        <begin position="1122"/>
        <end position="1132"/>
    </location>
</feature>
<evidence type="ECO:0000256" key="2">
    <source>
        <dbReference type="SAM" id="MobiDB-lite"/>
    </source>
</evidence>
<feature type="compositionally biased region" description="Low complexity" evidence="2">
    <location>
        <begin position="387"/>
        <end position="401"/>
    </location>
</feature>
<feature type="compositionally biased region" description="Low complexity" evidence="2">
    <location>
        <begin position="494"/>
        <end position="528"/>
    </location>
</feature>
<comment type="similarity">
    <text evidence="1">Belongs to the round spermatid basic protein 1 family.</text>
</comment>
<feature type="compositionally biased region" description="Low complexity" evidence="2">
    <location>
        <begin position="71"/>
        <end position="98"/>
    </location>
</feature>
<feature type="compositionally biased region" description="Basic and acidic residues" evidence="2">
    <location>
        <begin position="170"/>
        <end position="180"/>
    </location>
</feature>
<feature type="compositionally biased region" description="Basic residues" evidence="2">
    <location>
        <begin position="1133"/>
        <end position="1145"/>
    </location>
</feature>
<evidence type="ECO:0000256" key="1">
    <source>
        <dbReference type="ARBA" id="ARBA00010560"/>
    </source>
</evidence>
<feature type="region of interest" description="Disordered" evidence="2">
    <location>
        <begin position="1251"/>
        <end position="1350"/>
    </location>
</feature>
<feature type="compositionally biased region" description="Basic and acidic residues" evidence="2">
    <location>
        <begin position="975"/>
        <end position="999"/>
    </location>
</feature>
<name>A0A8D8BLH3_CULPI</name>
<feature type="compositionally biased region" description="Basic and acidic residues" evidence="2">
    <location>
        <begin position="104"/>
        <end position="117"/>
    </location>
</feature>
<feature type="compositionally biased region" description="Low complexity" evidence="2">
    <location>
        <begin position="196"/>
        <end position="238"/>
    </location>
</feature>
<feature type="compositionally biased region" description="Low complexity" evidence="2">
    <location>
        <begin position="1055"/>
        <end position="1083"/>
    </location>
</feature>
<feature type="compositionally biased region" description="Low complexity" evidence="2">
    <location>
        <begin position="1308"/>
        <end position="1325"/>
    </location>
</feature>
<dbReference type="PANTHER" id="PTHR13354:SF11">
    <property type="entry name" value="LYSINE-SPECIFIC DEMETHYLASE 9"/>
    <property type="match status" value="1"/>
</dbReference>
<feature type="region of interest" description="Disordered" evidence="2">
    <location>
        <begin position="1"/>
        <end position="28"/>
    </location>
</feature>
<feature type="compositionally biased region" description="Basic and acidic residues" evidence="2">
    <location>
        <begin position="1010"/>
        <end position="1022"/>
    </location>
</feature>
<accession>A0A8D8BLH3</accession>
<feature type="compositionally biased region" description="Low complexity" evidence="2">
    <location>
        <begin position="1"/>
        <end position="13"/>
    </location>
</feature>
<feature type="region of interest" description="Disordered" evidence="2">
    <location>
        <begin position="966"/>
        <end position="1022"/>
    </location>
</feature>
<feature type="compositionally biased region" description="Basic and acidic residues" evidence="2">
    <location>
        <begin position="477"/>
        <end position="492"/>
    </location>
</feature>
<feature type="region of interest" description="Disordered" evidence="2">
    <location>
        <begin position="40"/>
        <end position="240"/>
    </location>
</feature>
<reference evidence="3" key="1">
    <citation type="submission" date="2021-05" db="EMBL/GenBank/DDBJ databases">
        <authorList>
            <person name="Alioto T."/>
            <person name="Alioto T."/>
            <person name="Gomez Garrido J."/>
        </authorList>
    </citation>
    <scope>NUCLEOTIDE SEQUENCE</scope>
</reference>
<feature type="compositionally biased region" description="Pro residues" evidence="2">
    <location>
        <begin position="1263"/>
        <end position="1291"/>
    </location>
</feature>
<feature type="compositionally biased region" description="Basic and acidic residues" evidence="2">
    <location>
        <begin position="1090"/>
        <end position="1113"/>
    </location>
</feature>
<feature type="compositionally biased region" description="Basic and acidic residues" evidence="2">
    <location>
        <begin position="1036"/>
        <end position="1054"/>
    </location>
</feature>
<dbReference type="PANTHER" id="PTHR13354">
    <property type="entry name" value="ROUND SPERMATID BASIC PROTEIN 1"/>
    <property type="match status" value="1"/>
</dbReference>
<feature type="region of interest" description="Disordered" evidence="2">
    <location>
        <begin position="1036"/>
        <end position="1185"/>
    </location>
</feature>
<feature type="compositionally biased region" description="Basic and acidic residues" evidence="2">
    <location>
        <begin position="1151"/>
        <end position="1175"/>
    </location>
</feature>
<sequence length="1370" mass="147718">MKSVTVTTTTTMKPGGGGPDGSGQPADQKLVELVKKNGEENCGKYCSPEEQPPKQRQQQGDKASKNHVDSAAKIATTTTKTTSVNPCTSSSSTSSTTTAAFAKNNDKCETTPAKKDNIGNSLVNSSGSSSVNSTGKSVAPSSTTTTTTPTVATIRSDNDISRSHKKKKSKDKDRDRDRDREHKKRRHSEHTGHGSSGSSSHNSTSASSSSSSSKDKSASATSSSSAPSLSSNSSSSQNKENHHVGAIVGVGATPVVAPKQVEKQVEQKQTPVPSDFPAQIKQELTIETNLTVTATPTGPGCLLLNAGVTAVAAAAAVVGGGTPISPINLLLNLERSNNENSTVKKQDVFIKKEYKPLKQDKTRDDVTRALTFTGDSNGSVGGGAGPIGSSSTGNSTTNLTSNKNSNILIKLESPKNIVDDKAAIAAIVKKEVVVEPVTAATAIAPTATPDKLVNGGTNVVAPVLTSTSTVTTPAVHIKQEPPAEKSSNDHHSSHSSSKSSSSSSKLSSASSSSTSLHKSSSSSGGSSSRECSRCYKRSKIKRANIGIQCKRGEKAETAIGVGVTPTEPCSRIATANRDTNCHRRGLDHLKYGRFMRIEVHPNGGASVVHMYQDEINVLPETEMEELVNEFFQVCFAEDEEGYADHVMGIVHNAATYLPDLLEHMAENYANLTVKAGVLGRNSDIETCTMAQYNEQVVKNYSHGTVRYGPLHQISLVGKVHEEVGGYFPDLLKRLEDNPFLNKAMPWGELSIVQMDPRLSNDGPILWIRPGEQLVPTAELSKTPMKRQRTRINELRNLQYLPRLSEARETMIDDRTKAHADHVGHGHDRMTTAAVGVLKAVRCGIPDELNRITKDVVAFDAHCFPHLVEKLQLDLHEPPISQCVQWVEDAKLNQLRREGIRYSRISLYDNDIYFLPRNIIHQFRTVTAVTSIAWHLRLKQYYPDQEIVQEIANGYEVDPPHYKEKQTILPHPVSLEVEKKHTPVKRTHEGKPKKSEKKELNAAPPPPPLPVDEKEPATPEPKKVVVVDVEKQVKEAKIDMRKLVRDDKPLKDGKKSSSSSSHKHSSSSSSSHKYHSSSGGSSSSSKKDKHRSNGERDKNKDRDRHSDRDREREKDRHRHKHSSSSGKSSSSSSSKHHHEERHRKLSHSSSSSDRHPHSGASSRRESTSSVTKDKEIAGGSVVSVPAPMVPPVAAEIEIEENVPEAAVDVVVVDGQAIIEEVVTTEEVTASSNYESVINCNDEVVAMETTISADGDEISTETLLPLPPAPEEVVQPPPPLPPMPPLPPLPPTAAPATPTKQSPPPPPTCPTSEPSPKLPKKPSVPTPQKVVPPAAKVISSGNVATPAKSSSDLLSSIMASMESTPNRNANNF</sequence>
<organism evidence="3">
    <name type="scientific">Culex pipiens</name>
    <name type="common">House mosquito</name>
    <dbReference type="NCBI Taxonomy" id="7175"/>
    <lineage>
        <taxon>Eukaryota</taxon>
        <taxon>Metazoa</taxon>
        <taxon>Ecdysozoa</taxon>
        <taxon>Arthropoda</taxon>
        <taxon>Hexapoda</taxon>
        <taxon>Insecta</taxon>
        <taxon>Pterygota</taxon>
        <taxon>Neoptera</taxon>
        <taxon>Endopterygota</taxon>
        <taxon>Diptera</taxon>
        <taxon>Nematocera</taxon>
        <taxon>Culicoidea</taxon>
        <taxon>Culicidae</taxon>
        <taxon>Culicinae</taxon>
        <taxon>Culicini</taxon>
        <taxon>Culex</taxon>
        <taxon>Culex</taxon>
    </lineage>
</organism>
<feature type="region of interest" description="Disordered" evidence="2">
    <location>
        <begin position="375"/>
        <end position="401"/>
    </location>
</feature>
<feature type="compositionally biased region" description="Low complexity" evidence="2">
    <location>
        <begin position="119"/>
        <end position="153"/>
    </location>
</feature>
<proteinExistence type="inferred from homology"/>
<evidence type="ECO:0000313" key="3">
    <source>
        <dbReference type="EMBL" id="CAG6477608.1"/>
    </source>
</evidence>
<feature type="region of interest" description="Disordered" evidence="2">
    <location>
        <begin position="471"/>
        <end position="531"/>
    </location>
</feature>
<protein>
    <submittedName>
        <fullName evidence="3">Round spermatid basic protein 1-like protein</fullName>
    </submittedName>
</protein>
<dbReference type="InterPro" id="IPR026306">
    <property type="entry name" value="RSBN1/Dpy-2/CEP530"/>
</dbReference>
<dbReference type="GO" id="GO:0005634">
    <property type="term" value="C:nucleus"/>
    <property type="evidence" value="ECO:0007669"/>
    <property type="project" value="InterPro"/>
</dbReference>
<dbReference type="EMBL" id="HBUE01081306">
    <property type="protein sequence ID" value="CAG6477608.1"/>
    <property type="molecule type" value="Transcribed_RNA"/>
</dbReference>